<dbReference type="EMBL" id="FXTZ01000001">
    <property type="protein sequence ID" value="SMP05745.1"/>
    <property type="molecule type" value="Genomic_DNA"/>
</dbReference>
<evidence type="ECO:0008006" key="4">
    <source>
        <dbReference type="Google" id="ProtNLM"/>
    </source>
</evidence>
<gene>
    <name evidence="2" type="ORF">SAMN06264346_101439</name>
</gene>
<dbReference type="RefSeq" id="WP_283420820.1">
    <property type="nucleotide sequence ID" value="NZ_FXTZ01000001.1"/>
</dbReference>
<organism evidence="2 3">
    <name type="scientific">Chryseobacterium profundimaris</name>
    <dbReference type="NCBI Taxonomy" id="1387275"/>
    <lineage>
        <taxon>Bacteria</taxon>
        <taxon>Pseudomonadati</taxon>
        <taxon>Bacteroidota</taxon>
        <taxon>Flavobacteriia</taxon>
        <taxon>Flavobacteriales</taxon>
        <taxon>Weeksellaceae</taxon>
        <taxon>Chryseobacterium group</taxon>
        <taxon>Chryseobacterium</taxon>
    </lineage>
</organism>
<proteinExistence type="predicted"/>
<evidence type="ECO:0000313" key="2">
    <source>
        <dbReference type="EMBL" id="SMP05745.1"/>
    </source>
</evidence>
<dbReference type="Proteomes" id="UP001157960">
    <property type="component" value="Unassembled WGS sequence"/>
</dbReference>
<protein>
    <recommendedName>
        <fullName evidence="4">AsmA-like C-terminal domain-containing protein</fullName>
    </recommendedName>
</protein>
<evidence type="ECO:0000313" key="3">
    <source>
        <dbReference type="Proteomes" id="UP001157960"/>
    </source>
</evidence>
<feature type="region of interest" description="Disordered" evidence="1">
    <location>
        <begin position="854"/>
        <end position="892"/>
    </location>
</feature>
<accession>A0ABY1NBL9</accession>
<reference evidence="2 3" key="1">
    <citation type="submission" date="2017-05" db="EMBL/GenBank/DDBJ databases">
        <authorList>
            <person name="Varghese N."/>
            <person name="Submissions S."/>
        </authorList>
    </citation>
    <scope>NUCLEOTIDE SEQUENCE [LARGE SCALE GENOMIC DNA]</scope>
    <source>
        <strain evidence="2 3">DSM 28214</strain>
    </source>
</reference>
<sequence length="892" mass="100986">MKKWVKKLLVGLGVLLVIILLANFGINIWLKTQLPDYIKNNTDYKVSYKNLEVDLLSGNILAEEISINNKNPKNNNVIGLQGTIDTLKISRFGIYDAVFNKQISSSDLLLSKPNLNVILAKPVDDKTGKKRNPVKFENIRINDGNISVFRHTKQKFLSVEDLNLYVENLQLTEESVEDRLPVVFDSYDIKGKNFFVRPDDVYALKIDAINTSNGQMTVNNFQLVPVLDFEQFKKYYPKKNKLFQFAVKKMEFKDLVLKKNKLSLANASFHEPNLLVYTTDVVTVKAKKPSDFELNLENIKLSNATVQVMKPNGNKLLYAKNLNIDVNQLKFDKETREELIPVGYKNFQVSGKEIMFSNHQDFTFGSVVLNPKKGELRNISIIPNGNAPEKTSMNLTTDYIRFTINKWDFTDKKMNLDINEILLNRVKGKIIAGTNKPASRKKPDVKGIQFPIIIRKVALQNSDITYSKNNQPLSFQDLNATINDIQLVTKKDNSGIEAKIEKYTISTKNFGYKTKFYNMTAGTLKLDQNTVNASSFAMKPLVSRAQFIKMIPVESDLYDITANQITASGTWDLFSDQKLIRASNVTIRNADAIIFRSKIPEDDPKEKPLYSRMLRSIKIPMVVNNLNLKDSKLVYEEDTPKSAGPGKLTFSNFNMNVKNLNSAKIKGNPTRVDIKINCSFMNLAPLSVNWNFDVADKGDRFAISGRTTNLPATGINPFIRPYLHVTATGTIQEMLFNFKGNPKGLNGKFNLKHKDLKVTILDKDNREKKGFLTAVANLLVKTDSGKLPEDVDVEDVERDPTKSFFNLFWKGIEQGLKKTLIGINIDKAKKTADNAASTVKTVKQDVKEMKTSVKEIGNAMKKPEVEKPKEKDPEKKGFLKGVFKKKEKSETE</sequence>
<keyword evidence="3" id="KW-1185">Reference proteome</keyword>
<evidence type="ECO:0000256" key="1">
    <source>
        <dbReference type="SAM" id="MobiDB-lite"/>
    </source>
</evidence>
<name>A0ABY1NBL9_9FLAO</name>
<feature type="compositionally biased region" description="Basic and acidic residues" evidence="1">
    <location>
        <begin position="861"/>
        <end position="877"/>
    </location>
</feature>
<comment type="caution">
    <text evidence="2">The sequence shown here is derived from an EMBL/GenBank/DDBJ whole genome shotgun (WGS) entry which is preliminary data.</text>
</comment>